<gene>
    <name evidence="1" type="ORF">GCM10017667_56380</name>
</gene>
<dbReference type="Proteomes" id="UP000632849">
    <property type="component" value="Unassembled WGS sequence"/>
</dbReference>
<dbReference type="EMBL" id="BNBE01000003">
    <property type="protein sequence ID" value="GHG15524.1"/>
    <property type="molecule type" value="Genomic_DNA"/>
</dbReference>
<reference evidence="1" key="2">
    <citation type="submission" date="2020-09" db="EMBL/GenBank/DDBJ databases">
        <authorList>
            <person name="Sun Q."/>
            <person name="Ohkuma M."/>
        </authorList>
    </citation>
    <scope>NUCLEOTIDE SEQUENCE</scope>
    <source>
        <strain evidence="1">JCM 4122</strain>
    </source>
</reference>
<evidence type="ECO:0000313" key="1">
    <source>
        <dbReference type="EMBL" id="GHG15524.1"/>
    </source>
</evidence>
<evidence type="ECO:0000313" key="2">
    <source>
        <dbReference type="Proteomes" id="UP000632849"/>
    </source>
</evidence>
<comment type="caution">
    <text evidence="1">The sequence shown here is derived from an EMBL/GenBank/DDBJ whole genome shotgun (WGS) entry which is preliminary data.</text>
</comment>
<accession>A0A919ERQ3</accession>
<reference evidence="1" key="1">
    <citation type="journal article" date="2014" name="Int. J. Syst. Evol. Microbiol.">
        <title>Complete genome sequence of Corynebacterium casei LMG S-19264T (=DSM 44701T), isolated from a smear-ripened cheese.</title>
        <authorList>
            <consortium name="US DOE Joint Genome Institute (JGI-PGF)"/>
            <person name="Walter F."/>
            <person name="Albersmeier A."/>
            <person name="Kalinowski J."/>
            <person name="Ruckert C."/>
        </authorList>
    </citation>
    <scope>NUCLEOTIDE SEQUENCE</scope>
    <source>
        <strain evidence="1">JCM 4122</strain>
    </source>
</reference>
<protein>
    <submittedName>
        <fullName evidence="1">Uncharacterized protein</fullName>
    </submittedName>
</protein>
<proteinExistence type="predicted"/>
<sequence>MWVDSRESHTKVYAARSLTSGGRLTEAGAALVNQALAERPGSPSLATAVPCA</sequence>
<keyword evidence="2" id="KW-1185">Reference proteome</keyword>
<name>A0A919ERQ3_STRFL</name>
<dbReference type="AlphaFoldDB" id="A0A919ERQ3"/>
<organism evidence="1 2">
    <name type="scientific">Streptomyces filamentosus</name>
    <name type="common">Streptomyces roseosporus</name>
    <dbReference type="NCBI Taxonomy" id="67294"/>
    <lineage>
        <taxon>Bacteria</taxon>
        <taxon>Bacillati</taxon>
        <taxon>Actinomycetota</taxon>
        <taxon>Actinomycetes</taxon>
        <taxon>Kitasatosporales</taxon>
        <taxon>Streptomycetaceae</taxon>
        <taxon>Streptomyces</taxon>
    </lineage>
</organism>